<dbReference type="InterPro" id="IPR019575">
    <property type="entry name" value="Nuop51_4Fe4S-bd"/>
</dbReference>
<evidence type="ECO:0000256" key="2">
    <source>
        <dbReference type="ARBA" id="ARBA00001966"/>
    </source>
</evidence>
<comment type="similarity">
    <text evidence="3">Belongs to the complex I 51 kDa subunit family.</text>
</comment>
<dbReference type="InterPro" id="IPR001949">
    <property type="entry name" value="NADH-UbQ_OxRdtase_51kDa_CS"/>
</dbReference>
<dbReference type="GO" id="GO:0008137">
    <property type="term" value="F:NADH dehydrogenase (ubiquinone) activity"/>
    <property type="evidence" value="ECO:0007669"/>
    <property type="project" value="InterPro"/>
</dbReference>
<dbReference type="Gene3D" id="3.40.50.11540">
    <property type="entry name" value="NADH-ubiquinone oxidoreductase 51kDa subunit"/>
    <property type="match status" value="1"/>
</dbReference>
<dbReference type="GO" id="GO:0010181">
    <property type="term" value="F:FMN binding"/>
    <property type="evidence" value="ECO:0007669"/>
    <property type="project" value="InterPro"/>
</dbReference>
<dbReference type="SUPFAM" id="SSF142984">
    <property type="entry name" value="Nqo1 middle domain-like"/>
    <property type="match status" value="1"/>
</dbReference>
<proteinExistence type="inferred from homology"/>
<dbReference type="SUPFAM" id="SSF140490">
    <property type="entry name" value="Nqo1C-terminal domain-like"/>
    <property type="match status" value="1"/>
</dbReference>
<organism evidence="13">
    <name type="scientific">Candidatus Kentrum sp. TUN</name>
    <dbReference type="NCBI Taxonomy" id="2126343"/>
    <lineage>
        <taxon>Bacteria</taxon>
        <taxon>Pseudomonadati</taxon>
        <taxon>Pseudomonadota</taxon>
        <taxon>Gammaproteobacteria</taxon>
        <taxon>Candidatus Kentrum</taxon>
    </lineage>
</organism>
<evidence type="ECO:0000259" key="11">
    <source>
        <dbReference type="SMART" id="SM00928"/>
    </source>
</evidence>
<dbReference type="PANTHER" id="PTHR43578">
    <property type="entry name" value="NADH-QUINONE OXIDOREDUCTASE SUBUNIT F"/>
    <property type="match status" value="1"/>
</dbReference>
<dbReference type="InterPro" id="IPR011538">
    <property type="entry name" value="Nuo51_FMN-bd"/>
</dbReference>
<evidence type="ECO:0000313" key="12">
    <source>
        <dbReference type="EMBL" id="VFK54076.1"/>
    </source>
</evidence>
<keyword evidence="5" id="KW-0004">4Fe-4S</keyword>
<protein>
    <recommendedName>
        <fullName evidence="4">NADH-quinone oxidoreductase subunit F</fullName>
    </recommendedName>
    <alternativeName>
        <fullName evidence="9">NADH dehydrogenase I subunit F</fullName>
    </alternativeName>
    <alternativeName>
        <fullName evidence="10">NDH-1 subunit F</fullName>
    </alternativeName>
</protein>
<reference evidence="13" key="1">
    <citation type="submission" date="2019-02" db="EMBL/GenBank/DDBJ databases">
        <authorList>
            <person name="Gruber-Vodicka R. H."/>
            <person name="Seah K. B. B."/>
        </authorList>
    </citation>
    <scope>NUCLEOTIDE SEQUENCE</scope>
    <source>
        <strain evidence="13">BECK_BY2</strain>
        <strain evidence="12">BECK_BY3</strain>
    </source>
</reference>
<comment type="cofactor">
    <cofactor evidence="1">
        <name>FMN</name>
        <dbReference type="ChEBI" id="CHEBI:58210"/>
    </cofactor>
</comment>
<accession>A0A450ZQJ2</accession>
<evidence type="ECO:0000256" key="5">
    <source>
        <dbReference type="ARBA" id="ARBA00022485"/>
    </source>
</evidence>
<dbReference type="GO" id="GO:0046872">
    <property type="term" value="F:metal ion binding"/>
    <property type="evidence" value="ECO:0007669"/>
    <property type="project" value="UniProtKB-KW"/>
</dbReference>
<dbReference type="InterPro" id="IPR037225">
    <property type="entry name" value="Nuo51_FMN-bd_sf"/>
</dbReference>
<evidence type="ECO:0000256" key="1">
    <source>
        <dbReference type="ARBA" id="ARBA00001917"/>
    </source>
</evidence>
<dbReference type="CDD" id="cd02980">
    <property type="entry name" value="TRX_Fd_family"/>
    <property type="match status" value="1"/>
</dbReference>
<dbReference type="PROSITE" id="PS00645">
    <property type="entry name" value="COMPLEX1_51K_2"/>
    <property type="match status" value="1"/>
</dbReference>
<dbReference type="InterPro" id="IPR037207">
    <property type="entry name" value="Nuop51_4Fe4S-bd_sf"/>
</dbReference>
<keyword evidence="8" id="KW-0411">Iron-sulfur</keyword>
<dbReference type="Gene3D" id="1.20.1440.230">
    <property type="entry name" value="NADH-ubiquinone oxidoreductase 51kDa subunit, iron-sulphur binding domain"/>
    <property type="match status" value="1"/>
</dbReference>
<gene>
    <name evidence="13" type="ORF">BECKTUN1418E_GA0071001_10378</name>
    <name evidence="12" type="ORF">BECKTUN1418F_GA0071002_10378</name>
</gene>
<name>A0A450ZQJ2_9GAMM</name>
<keyword evidence="7" id="KW-0408">Iron</keyword>
<dbReference type="EMBL" id="CAADFV010000037">
    <property type="protein sequence ID" value="VFK56099.1"/>
    <property type="molecule type" value="Genomic_DNA"/>
</dbReference>
<evidence type="ECO:0000256" key="6">
    <source>
        <dbReference type="ARBA" id="ARBA00022723"/>
    </source>
</evidence>
<dbReference type="PANTHER" id="PTHR43578:SF3">
    <property type="entry name" value="NADH-QUINONE OXIDOREDUCTASE SUBUNIT F"/>
    <property type="match status" value="1"/>
</dbReference>
<evidence type="ECO:0000256" key="9">
    <source>
        <dbReference type="ARBA" id="ARBA00031578"/>
    </source>
</evidence>
<evidence type="ECO:0000256" key="3">
    <source>
        <dbReference type="ARBA" id="ARBA00007523"/>
    </source>
</evidence>
<dbReference type="GO" id="GO:0051539">
    <property type="term" value="F:4 iron, 4 sulfur cluster binding"/>
    <property type="evidence" value="ECO:0007669"/>
    <property type="project" value="UniProtKB-KW"/>
</dbReference>
<evidence type="ECO:0000256" key="7">
    <source>
        <dbReference type="ARBA" id="ARBA00023004"/>
    </source>
</evidence>
<keyword evidence="6" id="KW-0479">Metal-binding</keyword>
<evidence type="ECO:0000256" key="8">
    <source>
        <dbReference type="ARBA" id="ARBA00023014"/>
    </source>
</evidence>
<sequence>MSKNLSELSGRRGIENNLFTRLGNLAREGKHVSEDLDVLAREFLIGKANIYGATSFYDLLNPNNRIKKVHVCNGSACLCAGSQPRLIREMRKYFREDEIGTMTCLGRCFDNSAFNYKGKNYSGKSHQEITGIIESGKFMGNEFPVNDLEDSSLENGPVRESVLTAEYGFDVHYASLREALKRDPKDILGQIKNSGLRGRGGAGYPVGMKWEAGGNTESTMKFIICNADEGDPGAYSDRYLLEQRAHAILFGMIIAGYCIGAKWGIIYIRAEYPESVIRMEKAIGELRDNNLIGENIAGSRFDFDLKVIKGQGSYLCGEETALINSIEGQRPEPRTRPPFPAEQGLFNKPTVVNNVETLANVPFIIKNGGNAYRKLGTKESTGTKLLCADGYFNKPGIYEVEMGTPLSTVVNELAGGFKEPVKALHIGGPLGGLIPVSLLDRLTIDFESFSEQGFLLGHASMVSIPEKLPMIEYLTHLFSFAAFESCGKCFPCRLGTYRGYEMFKRALEGNDQIDGNLLDDLLHTLKTGSLCAHGSGIVLPVRNALNYFKDELSGYIACYPRPT</sequence>
<evidence type="ECO:0000256" key="4">
    <source>
        <dbReference type="ARBA" id="ARBA00019901"/>
    </source>
</evidence>
<dbReference type="FunFam" id="3.40.50.11540:FF:000001">
    <property type="entry name" value="NADH dehydrogenase [ubiquinone] flavoprotein 1, mitochondrial"/>
    <property type="match status" value="1"/>
</dbReference>
<comment type="cofactor">
    <cofactor evidence="2">
        <name>[4Fe-4S] cluster</name>
        <dbReference type="ChEBI" id="CHEBI:49883"/>
    </cofactor>
</comment>
<dbReference type="Gene3D" id="3.10.20.600">
    <property type="match status" value="1"/>
</dbReference>
<dbReference type="Pfam" id="PF01512">
    <property type="entry name" value="Complex1_51K"/>
    <property type="match status" value="1"/>
</dbReference>
<feature type="domain" description="NADH-ubiquinone oxidoreductase 51kDa subunit iron-sulphur binding" evidence="11">
    <location>
        <begin position="471"/>
        <end position="513"/>
    </location>
</feature>
<dbReference type="Pfam" id="PF10589">
    <property type="entry name" value="NADH_4Fe-4S"/>
    <property type="match status" value="1"/>
</dbReference>
<dbReference type="EMBL" id="CAADFY010000037">
    <property type="protein sequence ID" value="VFK54076.1"/>
    <property type="molecule type" value="Genomic_DNA"/>
</dbReference>
<dbReference type="AlphaFoldDB" id="A0A450ZQJ2"/>
<dbReference type="SMART" id="SM00928">
    <property type="entry name" value="NADH_4Fe-4S"/>
    <property type="match status" value="1"/>
</dbReference>
<dbReference type="SUPFAM" id="SSF142019">
    <property type="entry name" value="Nqo1 FMN-binding domain-like"/>
    <property type="match status" value="1"/>
</dbReference>
<evidence type="ECO:0000313" key="13">
    <source>
        <dbReference type="EMBL" id="VFK56099.1"/>
    </source>
</evidence>
<evidence type="ECO:0000256" key="10">
    <source>
        <dbReference type="ARBA" id="ARBA00032787"/>
    </source>
</evidence>